<evidence type="ECO:0000256" key="1">
    <source>
        <dbReference type="ARBA" id="ARBA00004236"/>
    </source>
</evidence>
<proteinExistence type="predicted"/>
<dbReference type="HOGENOM" id="CLU_879320_0_0_7"/>
<evidence type="ECO:0000256" key="4">
    <source>
        <dbReference type="ARBA" id="ARBA00022679"/>
    </source>
</evidence>
<dbReference type="PANTHER" id="PTHR43646:SF2">
    <property type="entry name" value="GLYCOSYLTRANSFERASE 2-LIKE DOMAIN-CONTAINING PROTEIN"/>
    <property type="match status" value="1"/>
</dbReference>
<name>D0LGD7_HALO1</name>
<keyword evidence="5" id="KW-0472">Membrane</keyword>
<keyword evidence="3" id="KW-0328">Glycosyltransferase</keyword>
<evidence type="ECO:0000256" key="3">
    <source>
        <dbReference type="ARBA" id="ARBA00022676"/>
    </source>
</evidence>
<evidence type="ECO:0000313" key="7">
    <source>
        <dbReference type="EMBL" id="ACY18162.1"/>
    </source>
</evidence>
<dbReference type="Gene3D" id="3.90.550.10">
    <property type="entry name" value="Spore Coat Polysaccharide Biosynthesis Protein SpsA, Chain A"/>
    <property type="match status" value="1"/>
</dbReference>
<dbReference type="eggNOG" id="COG0463">
    <property type="taxonomic scope" value="Bacteria"/>
</dbReference>
<keyword evidence="4" id="KW-0808">Transferase</keyword>
<protein>
    <recommendedName>
        <fullName evidence="6">Glycosyltransferase 2-like domain-containing protein</fullName>
    </recommendedName>
</protein>
<reference evidence="7 8" key="1">
    <citation type="journal article" date="2010" name="Stand. Genomic Sci.">
        <title>Complete genome sequence of Haliangium ochraceum type strain (SMP-2).</title>
        <authorList>
            <consortium name="US DOE Joint Genome Institute (JGI-PGF)"/>
            <person name="Ivanova N."/>
            <person name="Daum C."/>
            <person name="Lang E."/>
            <person name="Abt B."/>
            <person name="Kopitz M."/>
            <person name="Saunders E."/>
            <person name="Lapidus A."/>
            <person name="Lucas S."/>
            <person name="Glavina Del Rio T."/>
            <person name="Nolan M."/>
            <person name="Tice H."/>
            <person name="Copeland A."/>
            <person name="Cheng J.F."/>
            <person name="Chen F."/>
            <person name="Bruce D."/>
            <person name="Goodwin L."/>
            <person name="Pitluck S."/>
            <person name="Mavromatis K."/>
            <person name="Pati A."/>
            <person name="Mikhailova N."/>
            <person name="Chen A."/>
            <person name="Palaniappan K."/>
            <person name="Land M."/>
            <person name="Hauser L."/>
            <person name="Chang Y.J."/>
            <person name="Jeffries C.D."/>
            <person name="Detter J.C."/>
            <person name="Brettin T."/>
            <person name="Rohde M."/>
            <person name="Goker M."/>
            <person name="Bristow J."/>
            <person name="Markowitz V."/>
            <person name="Eisen J.A."/>
            <person name="Hugenholtz P."/>
            <person name="Kyrpides N.C."/>
            <person name="Klenk H.P."/>
        </authorList>
    </citation>
    <scope>NUCLEOTIDE SEQUENCE [LARGE SCALE GENOMIC DNA]</scope>
    <source>
        <strain evidence="8">DSM 14365 / CIP 107738 / JCM 11303 / AJ 13395 / SMP-2</strain>
    </source>
</reference>
<dbReference type="RefSeq" id="WP_012830754.1">
    <property type="nucleotide sequence ID" value="NC_013440.1"/>
</dbReference>
<feature type="domain" description="Glycosyltransferase 2-like" evidence="6">
    <location>
        <begin position="11"/>
        <end position="156"/>
    </location>
</feature>
<evidence type="ECO:0000256" key="2">
    <source>
        <dbReference type="ARBA" id="ARBA00022475"/>
    </source>
</evidence>
<dbReference type="InterPro" id="IPR029044">
    <property type="entry name" value="Nucleotide-diphossugar_trans"/>
</dbReference>
<dbReference type="SUPFAM" id="SSF53448">
    <property type="entry name" value="Nucleotide-diphospho-sugar transferases"/>
    <property type="match status" value="1"/>
</dbReference>
<dbReference type="PANTHER" id="PTHR43646">
    <property type="entry name" value="GLYCOSYLTRANSFERASE"/>
    <property type="match status" value="1"/>
</dbReference>
<dbReference type="GO" id="GO:0005886">
    <property type="term" value="C:plasma membrane"/>
    <property type="evidence" value="ECO:0007669"/>
    <property type="project" value="UniProtKB-SubCell"/>
</dbReference>
<dbReference type="Proteomes" id="UP000001880">
    <property type="component" value="Chromosome"/>
</dbReference>
<keyword evidence="8" id="KW-1185">Reference proteome</keyword>
<evidence type="ECO:0000313" key="8">
    <source>
        <dbReference type="Proteomes" id="UP000001880"/>
    </source>
</evidence>
<gene>
    <name evidence="7" type="ordered locus">Hoch_5685</name>
</gene>
<dbReference type="AlphaFoldDB" id="D0LGD7"/>
<evidence type="ECO:0000259" key="6">
    <source>
        <dbReference type="Pfam" id="PF00535"/>
    </source>
</evidence>
<dbReference type="KEGG" id="hoh:Hoch_5685"/>
<organism evidence="7 8">
    <name type="scientific">Haliangium ochraceum (strain DSM 14365 / JCM 11303 / SMP-2)</name>
    <dbReference type="NCBI Taxonomy" id="502025"/>
    <lineage>
        <taxon>Bacteria</taxon>
        <taxon>Pseudomonadati</taxon>
        <taxon>Myxococcota</taxon>
        <taxon>Polyangia</taxon>
        <taxon>Haliangiales</taxon>
        <taxon>Kofleriaceae</taxon>
        <taxon>Haliangium</taxon>
    </lineage>
</organism>
<dbReference type="OrthoDB" id="9777873at2"/>
<keyword evidence="2" id="KW-1003">Cell membrane</keyword>
<evidence type="ECO:0000256" key="5">
    <source>
        <dbReference type="ARBA" id="ARBA00023136"/>
    </source>
</evidence>
<dbReference type="STRING" id="502025.Hoch_5685"/>
<accession>D0LGD7</accession>
<dbReference type="InterPro" id="IPR001173">
    <property type="entry name" value="Glyco_trans_2-like"/>
</dbReference>
<dbReference type="Pfam" id="PF00535">
    <property type="entry name" value="Glycos_transf_2"/>
    <property type="match status" value="1"/>
</dbReference>
<comment type="subcellular location">
    <subcellularLocation>
        <location evidence="1">Cell membrane</location>
    </subcellularLocation>
</comment>
<dbReference type="EMBL" id="CP001804">
    <property type="protein sequence ID" value="ACY18162.1"/>
    <property type="molecule type" value="Genomic_DNA"/>
</dbReference>
<sequence>MLPVDTIPLTVCARDEERSIGACLDALLAARDYAEARLPVEIDLLVVLDQCRDRTEAEVRRRGVACAHSRGGKVEAQRRGARSGRFQIFCDADVAVSPEALHALCAVMLADERVLVAFPPKRPIPPRRRTPLARALHVYNLRRGFSSQRTWFNGKLFAIRDWQVPTRDEVAQRARALPPSRFYDYAAGMRVDDIYLSRRVLAAGGPEALHETATGLVRFRAPETWLGMYRYYRRMRMELERLDALFPETRAVHARYGVRRPDLLARAPRRERCAWHLFRAALLTCRAAYRAERAFYEHLSPRPLQPWPAIPETKGL</sequence>
<dbReference type="GO" id="GO:0016757">
    <property type="term" value="F:glycosyltransferase activity"/>
    <property type="evidence" value="ECO:0007669"/>
    <property type="project" value="UniProtKB-KW"/>
</dbReference>